<keyword evidence="2" id="KW-1185">Reference proteome</keyword>
<reference evidence="1 2" key="1">
    <citation type="submission" date="2019-06" db="EMBL/GenBank/DDBJ databases">
        <title>Tsukamurella conjunctivitidis sp. nov., Tsukamurella assacharolytica sp. nov. and Tsukamurella sputae sp. nov. isolated from patients with conjunctivitis, bacteraemia (lymphoma) and respiratory infection (sputum) in Hong Kong.</title>
        <authorList>
            <person name="Teng J.L.L."/>
            <person name="Lee H.H."/>
            <person name="Fong J.Y.H."/>
            <person name="Fok K.M.N."/>
            <person name="Lau S.K.P."/>
            <person name="Woo P.C.Y."/>
        </authorList>
    </citation>
    <scope>NUCLEOTIDE SEQUENCE [LARGE SCALE GENOMIC DNA]</scope>
    <source>
        <strain evidence="1 2">HKU71</strain>
    </source>
</reference>
<comment type="caution">
    <text evidence="1">The sequence shown here is derived from an EMBL/GenBank/DDBJ whole genome shotgun (WGS) entry which is preliminary data.</text>
</comment>
<gene>
    <name evidence="1" type="ORF">FK529_03575</name>
</gene>
<protein>
    <submittedName>
        <fullName evidence="1">DUF3349 domain-containing protein</fullName>
    </submittedName>
</protein>
<dbReference type="Proteomes" id="UP000317291">
    <property type="component" value="Unassembled WGS sequence"/>
</dbReference>
<dbReference type="RefSeq" id="WP_146559664.1">
    <property type="nucleotide sequence ID" value="NZ_VIGW01000002.1"/>
</dbReference>
<evidence type="ECO:0000313" key="1">
    <source>
        <dbReference type="EMBL" id="TWS20442.1"/>
    </source>
</evidence>
<accession>A0A5C5RCU1</accession>
<dbReference type="OrthoDB" id="4350726at2"/>
<sequence>MTTENTQDSNVLVQVLDWLRAGYPEGVPPKDYFPLLALLKKQLSETEVDAVIGRILAQRPDEVHKDEIEAAITKVTQAEPSDEDLRNVASKLAAGGWPLTGFAR</sequence>
<evidence type="ECO:0000313" key="2">
    <source>
        <dbReference type="Proteomes" id="UP000317291"/>
    </source>
</evidence>
<dbReference type="Pfam" id="PF11829">
    <property type="entry name" value="DUF3349"/>
    <property type="match status" value="1"/>
</dbReference>
<dbReference type="EMBL" id="VIGW01000002">
    <property type="protein sequence ID" value="TWS20442.1"/>
    <property type="molecule type" value="Genomic_DNA"/>
</dbReference>
<dbReference type="Gene3D" id="6.10.140.2080">
    <property type="match status" value="1"/>
</dbReference>
<name>A0A5C5RCU1_9ACTN</name>
<dbReference type="InterPro" id="IPR021784">
    <property type="entry name" value="DUF3349"/>
</dbReference>
<organism evidence="1 2">
    <name type="scientific">Tsukamurella asaccharolytica</name>
    <dbReference type="NCBI Taxonomy" id="2592067"/>
    <lineage>
        <taxon>Bacteria</taxon>
        <taxon>Bacillati</taxon>
        <taxon>Actinomycetota</taxon>
        <taxon>Actinomycetes</taxon>
        <taxon>Mycobacteriales</taxon>
        <taxon>Tsukamurellaceae</taxon>
        <taxon>Tsukamurella</taxon>
    </lineage>
</organism>
<dbReference type="Gene3D" id="1.10.10.2390">
    <property type="match status" value="1"/>
</dbReference>
<proteinExistence type="predicted"/>
<dbReference type="AlphaFoldDB" id="A0A5C5RCU1"/>